<dbReference type="PANTHER" id="PTHR28398">
    <property type="entry name" value="SYNAPTONEMAL COMPLEX CENTRAL ELEMENT PROTEIN 2"/>
    <property type="match status" value="1"/>
</dbReference>
<evidence type="ECO:0000313" key="1">
    <source>
        <dbReference type="EMBL" id="KOF62409.1"/>
    </source>
</evidence>
<dbReference type="AlphaFoldDB" id="A0A0L8FFJ9"/>
<dbReference type="OrthoDB" id="6142414at2759"/>
<dbReference type="GO" id="GO:0007130">
    <property type="term" value="P:synaptonemal complex assembly"/>
    <property type="evidence" value="ECO:0007669"/>
    <property type="project" value="InterPro"/>
</dbReference>
<dbReference type="InterPro" id="IPR034609">
    <property type="entry name" value="Syce2"/>
</dbReference>
<gene>
    <name evidence="1" type="ORF">OCBIM_22023627mg</name>
</gene>
<dbReference type="EMBL" id="KQ433524">
    <property type="protein sequence ID" value="KOF62409.1"/>
    <property type="molecule type" value="Genomic_DNA"/>
</dbReference>
<organism evidence="1">
    <name type="scientific">Octopus bimaculoides</name>
    <name type="common">California two-spotted octopus</name>
    <dbReference type="NCBI Taxonomy" id="37653"/>
    <lineage>
        <taxon>Eukaryota</taxon>
        <taxon>Metazoa</taxon>
        <taxon>Spiralia</taxon>
        <taxon>Lophotrochozoa</taxon>
        <taxon>Mollusca</taxon>
        <taxon>Cephalopoda</taxon>
        <taxon>Coleoidea</taxon>
        <taxon>Octopodiformes</taxon>
        <taxon>Octopoda</taxon>
        <taxon>Incirrata</taxon>
        <taxon>Octopodidae</taxon>
        <taxon>Octopus</taxon>
    </lineage>
</organism>
<proteinExistence type="predicted"/>
<name>A0A0L8FFJ9_OCTBM</name>
<dbReference type="GO" id="GO:0000801">
    <property type="term" value="C:central element"/>
    <property type="evidence" value="ECO:0007669"/>
    <property type="project" value="InterPro"/>
</dbReference>
<reference evidence="1" key="1">
    <citation type="submission" date="2015-07" db="EMBL/GenBank/DDBJ databases">
        <title>MeaNS - Measles Nucleotide Surveillance Program.</title>
        <authorList>
            <person name="Tran T."/>
            <person name="Druce J."/>
        </authorList>
    </citation>
    <scope>NUCLEOTIDE SEQUENCE</scope>
    <source>
        <strain evidence="1">UCB-OBI-ISO-001</strain>
        <tissue evidence="1">Gonad</tissue>
    </source>
</reference>
<protein>
    <submittedName>
        <fullName evidence="1">Uncharacterized protein</fullName>
    </submittedName>
</protein>
<accession>A0A0L8FFJ9</accession>
<dbReference type="PANTHER" id="PTHR28398:SF1">
    <property type="entry name" value="SYNAPTONEMAL COMPLEX CENTRAL ELEMENT PROTEIN 2"/>
    <property type="match status" value="1"/>
</dbReference>
<sequence length="126" mass="14749">MDSSDIHVKDTPASMSSMDMITKDSIIQQAQELIDEVNDKRKHDELFSEYRKQLEKHVEKRCITAQQQMVAMYEEHGRLMEEKLKKLFSCLDRVGKAESELMAFKQSLAMLYQEMQLDIDKIKTST</sequence>
<dbReference type="STRING" id="37653.A0A0L8FFJ9"/>